<proteinExistence type="predicted"/>
<dbReference type="Pfam" id="PF00856">
    <property type="entry name" value="SET"/>
    <property type="match status" value="1"/>
</dbReference>
<dbReference type="InterPro" id="IPR001214">
    <property type="entry name" value="SET_dom"/>
</dbReference>
<evidence type="ECO:0000313" key="11">
    <source>
        <dbReference type="Proteomes" id="UP000515158"/>
    </source>
</evidence>
<dbReference type="GO" id="GO:0032259">
    <property type="term" value="P:methylation"/>
    <property type="evidence" value="ECO:0007669"/>
    <property type="project" value="UniProtKB-KW"/>
</dbReference>
<evidence type="ECO:0000259" key="9">
    <source>
        <dbReference type="PROSITE" id="PS50867"/>
    </source>
</evidence>
<dbReference type="InterPro" id="IPR003616">
    <property type="entry name" value="Post-SET_dom"/>
</dbReference>
<name>A0A6P8ZNW2_THRPL</name>
<dbReference type="PANTHER" id="PTHR46223">
    <property type="entry name" value="HISTONE-LYSINE N-METHYLTRANSFERASE SUV39H"/>
    <property type="match status" value="1"/>
</dbReference>
<feature type="domain" description="SET" evidence="8">
    <location>
        <begin position="110"/>
        <end position="238"/>
    </location>
</feature>
<keyword evidence="3" id="KW-0489">Methyltransferase</keyword>
<evidence type="ECO:0000256" key="2">
    <source>
        <dbReference type="ARBA" id="ARBA00022454"/>
    </source>
</evidence>
<keyword evidence="11" id="KW-1185">Reference proteome</keyword>
<dbReference type="InterPro" id="IPR007728">
    <property type="entry name" value="Pre-SET_dom"/>
</dbReference>
<dbReference type="GO" id="GO:0008270">
    <property type="term" value="F:zinc ion binding"/>
    <property type="evidence" value="ECO:0007669"/>
    <property type="project" value="InterPro"/>
</dbReference>
<evidence type="ECO:0000313" key="12">
    <source>
        <dbReference type="RefSeq" id="XP_034243049.1"/>
    </source>
</evidence>
<dbReference type="InParanoid" id="A0A6P8ZNW2"/>
<feature type="domain" description="Pre-SET" evidence="9">
    <location>
        <begin position="43"/>
        <end position="107"/>
    </location>
</feature>
<sequence length="276" mass="29963">MDLTDDDCVLVDEYDHVLPHLVYAPTSVPGKGANIEEFESQLQGCKCYGDDVCALSSSCTNAHVCSQNYSSDGTILAHKWVSGSIVECNSQCTCSVKKCGNRVVQFGPRKNLSVFMTGPEKGYGLKTTELIPKGEFICEYAGEVIGMDEAKIRFKAASMKGEMNYIFVLREFVDSEKKTVTETIIDPSVIGNIGRYINHSCNPNAGIVPVRVDSPVPVLGIFARRNISAGDEITYDYSGSYNMLSDVSSVNSFSSKPCRCGSQDCSGSLPFDTSLV</sequence>
<organism evidence="12">
    <name type="scientific">Thrips palmi</name>
    <name type="common">Melon thrips</name>
    <dbReference type="NCBI Taxonomy" id="161013"/>
    <lineage>
        <taxon>Eukaryota</taxon>
        <taxon>Metazoa</taxon>
        <taxon>Ecdysozoa</taxon>
        <taxon>Arthropoda</taxon>
        <taxon>Hexapoda</taxon>
        <taxon>Insecta</taxon>
        <taxon>Pterygota</taxon>
        <taxon>Neoptera</taxon>
        <taxon>Paraneoptera</taxon>
        <taxon>Thysanoptera</taxon>
        <taxon>Terebrantia</taxon>
        <taxon>Thripoidea</taxon>
        <taxon>Thripidae</taxon>
        <taxon>Thrips</taxon>
    </lineage>
</organism>
<dbReference type="PROSITE" id="PS50867">
    <property type="entry name" value="PRE_SET"/>
    <property type="match status" value="1"/>
</dbReference>
<keyword evidence="5" id="KW-0949">S-adenosyl-L-methionine</keyword>
<evidence type="ECO:0000256" key="4">
    <source>
        <dbReference type="ARBA" id="ARBA00022679"/>
    </source>
</evidence>
<dbReference type="AlphaFoldDB" id="A0A6P8ZNW2"/>
<keyword evidence="2" id="KW-0158">Chromosome</keyword>
<gene>
    <name evidence="12" type="primary">LOC117646297</name>
</gene>
<accession>A0A6P8ZNW2</accession>
<dbReference type="InterPro" id="IPR050973">
    <property type="entry name" value="H3K9_Histone-Lys_N-MTase"/>
</dbReference>
<keyword evidence="6" id="KW-0479">Metal-binding</keyword>
<dbReference type="PROSITE" id="PS50280">
    <property type="entry name" value="SET"/>
    <property type="match status" value="1"/>
</dbReference>
<dbReference type="FunCoup" id="A0A6P8ZNW2">
    <property type="interactions" value="206"/>
</dbReference>
<reference evidence="12" key="1">
    <citation type="submission" date="2025-08" db="UniProtKB">
        <authorList>
            <consortium name="RefSeq"/>
        </authorList>
    </citation>
    <scope>IDENTIFICATION</scope>
    <source>
        <tissue evidence="12">Total insect</tissue>
    </source>
</reference>
<evidence type="ECO:0000256" key="5">
    <source>
        <dbReference type="ARBA" id="ARBA00022691"/>
    </source>
</evidence>
<evidence type="ECO:0000256" key="6">
    <source>
        <dbReference type="ARBA" id="ARBA00022723"/>
    </source>
</evidence>
<dbReference type="KEGG" id="tpal:117646297"/>
<comment type="subcellular location">
    <subcellularLocation>
        <location evidence="1">Chromosome</location>
    </subcellularLocation>
</comment>
<dbReference type="InterPro" id="IPR046341">
    <property type="entry name" value="SET_dom_sf"/>
</dbReference>
<dbReference type="OrthoDB" id="48306at2759"/>
<dbReference type="SMART" id="SM00317">
    <property type="entry name" value="SET"/>
    <property type="match status" value="1"/>
</dbReference>
<dbReference type="GO" id="GO:0042054">
    <property type="term" value="F:histone methyltransferase activity"/>
    <property type="evidence" value="ECO:0007669"/>
    <property type="project" value="InterPro"/>
</dbReference>
<dbReference type="GO" id="GO:0005634">
    <property type="term" value="C:nucleus"/>
    <property type="evidence" value="ECO:0007669"/>
    <property type="project" value="InterPro"/>
</dbReference>
<dbReference type="Gene3D" id="2.170.270.10">
    <property type="entry name" value="SET domain"/>
    <property type="match status" value="1"/>
</dbReference>
<keyword evidence="7" id="KW-0862">Zinc</keyword>
<dbReference type="RefSeq" id="XP_034243049.1">
    <property type="nucleotide sequence ID" value="XM_034387158.1"/>
</dbReference>
<protein>
    <submittedName>
        <fullName evidence="12">Probable histone-lysine N-methyltransferase set-23</fullName>
    </submittedName>
</protein>
<dbReference type="GO" id="GO:0008757">
    <property type="term" value="F:S-adenosylmethionine-dependent methyltransferase activity"/>
    <property type="evidence" value="ECO:0007669"/>
    <property type="project" value="UniProtKB-ARBA"/>
</dbReference>
<evidence type="ECO:0000259" key="10">
    <source>
        <dbReference type="PROSITE" id="PS50868"/>
    </source>
</evidence>
<dbReference type="Pfam" id="PF05033">
    <property type="entry name" value="Pre-SET"/>
    <property type="match status" value="1"/>
</dbReference>
<evidence type="ECO:0000259" key="8">
    <source>
        <dbReference type="PROSITE" id="PS50280"/>
    </source>
</evidence>
<dbReference type="PANTHER" id="PTHR46223:SF3">
    <property type="entry name" value="HISTONE-LYSINE N-METHYLTRANSFERASE SET-23"/>
    <property type="match status" value="1"/>
</dbReference>
<dbReference type="PROSITE" id="PS50868">
    <property type="entry name" value="POST_SET"/>
    <property type="match status" value="1"/>
</dbReference>
<evidence type="ECO:0000256" key="3">
    <source>
        <dbReference type="ARBA" id="ARBA00022603"/>
    </source>
</evidence>
<evidence type="ECO:0000256" key="7">
    <source>
        <dbReference type="ARBA" id="ARBA00022833"/>
    </source>
</evidence>
<dbReference type="GeneID" id="117646297"/>
<dbReference type="GO" id="GO:0005694">
    <property type="term" value="C:chromosome"/>
    <property type="evidence" value="ECO:0007669"/>
    <property type="project" value="UniProtKB-SubCell"/>
</dbReference>
<evidence type="ECO:0000256" key="1">
    <source>
        <dbReference type="ARBA" id="ARBA00004286"/>
    </source>
</evidence>
<keyword evidence="4" id="KW-0808">Transferase</keyword>
<dbReference type="SUPFAM" id="SSF82199">
    <property type="entry name" value="SET domain"/>
    <property type="match status" value="1"/>
</dbReference>
<feature type="domain" description="Post-SET" evidence="10">
    <location>
        <begin position="254"/>
        <end position="270"/>
    </location>
</feature>
<dbReference type="Proteomes" id="UP000515158">
    <property type="component" value="Unplaced"/>
</dbReference>
<dbReference type="GO" id="GO:0008170">
    <property type="term" value="F:N-methyltransferase activity"/>
    <property type="evidence" value="ECO:0007669"/>
    <property type="project" value="UniProtKB-ARBA"/>
</dbReference>